<name>A0ACB6S8S6_9PLEO</name>
<gene>
    <name evidence="1" type="ORF">BU25DRAFT_335088</name>
</gene>
<sequence>MELVRSETQYHVVFPDGTALGEMNLQLEEALNSILEQQYSLEFEVFAPTRAIRETISKATKEKDAISRVQVNVYGTRAASKAVGRELSQRKIYLQRPECVRNGAVYNNPHFLKLGDHEATVSVPTSDVVEPIVEKITGQVVKEAITNVYCALTRGQNLVALEGDRRLRTPLLSHQKRALDFMSQRENGPIPSEYLLWKFEETEGQSCYRHAVTGMISRLQQTETGGGILADEMGMVVASSDLMINEWLQELDKHFDDNTKRLLKCVKYHGPSRERSLEELRDTDIVITTYHTLASDASNTKNSLQKIEWYRLVLDEAHIIRRQNTGLHRTVAEIAARSRWCLTGTPVQNRLEDIGSLLAFLRLKPFHNLSNFKKSIAFPFDEGGRRRQLAIERFTLLLDSVCLRRTKNLLHLPDQQNRVRNITLSPEERSQYDQTSSIMFRAVRNQAEMLDQNSTLGMFQVQLQLRILCNHGTWQQPFSWNRRKLHLLDEREAVEASLGRDGEATCSACRQTLPLFGTGSEFRRYADCRHILCSECVDESMPSGENQASTRCPLCVPLWRPANQGHRPKQGSQEDTYFRTTGRSSKIEALMCDVIQDVWVTKRHVSPKTSNECCIDSS</sequence>
<evidence type="ECO:0000313" key="2">
    <source>
        <dbReference type="Proteomes" id="UP000799754"/>
    </source>
</evidence>
<dbReference type="Proteomes" id="UP000799754">
    <property type="component" value="Unassembled WGS sequence"/>
</dbReference>
<proteinExistence type="predicted"/>
<keyword evidence="2" id="KW-1185">Reference proteome</keyword>
<protein>
    <submittedName>
        <fullName evidence="1">Uncharacterized protein</fullName>
    </submittedName>
</protein>
<comment type="caution">
    <text evidence="1">The sequence shown here is derived from an EMBL/GenBank/DDBJ whole genome shotgun (WGS) entry which is preliminary data.</text>
</comment>
<accession>A0ACB6S8S6</accession>
<organism evidence="1 2">
    <name type="scientific">Macroventuria anomochaeta</name>
    <dbReference type="NCBI Taxonomy" id="301207"/>
    <lineage>
        <taxon>Eukaryota</taxon>
        <taxon>Fungi</taxon>
        <taxon>Dikarya</taxon>
        <taxon>Ascomycota</taxon>
        <taxon>Pezizomycotina</taxon>
        <taxon>Dothideomycetes</taxon>
        <taxon>Pleosporomycetidae</taxon>
        <taxon>Pleosporales</taxon>
        <taxon>Pleosporineae</taxon>
        <taxon>Didymellaceae</taxon>
        <taxon>Macroventuria</taxon>
    </lineage>
</organism>
<evidence type="ECO:0000313" key="1">
    <source>
        <dbReference type="EMBL" id="KAF2630454.1"/>
    </source>
</evidence>
<dbReference type="EMBL" id="MU006707">
    <property type="protein sequence ID" value="KAF2630454.1"/>
    <property type="molecule type" value="Genomic_DNA"/>
</dbReference>
<reference evidence="1" key="1">
    <citation type="journal article" date="2020" name="Stud. Mycol.">
        <title>101 Dothideomycetes genomes: a test case for predicting lifestyles and emergence of pathogens.</title>
        <authorList>
            <person name="Haridas S."/>
            <person name="Albert R."/>
            <person name="Binder M."/>
            <person name="Bloem J."/>
            <person name="Labutti K."/>
            <person name="Salamov A."/>
            <person name="Andreopoulos B."/>
            <person name="Baker S."/>
            <person name="Barry K."/>
            <person name="Bills G."/>
            <person name="Bluhm B."/>
            <person name="Cannon C."/>
            <person name="Castanera R."/>
            <person name="Culley D."/>
            <person name="Daum C."/>
            <person name="Ezra D."/>
            <person name="Gonzalez J."/>
            <person name="Henrissat B."/>
            <person name="Kuo A."/>
            <person name="Liang C."/>
            <person name="Lipzen A."/>
            <person name="Lutzoni F."/>
            <person name="Magnuson J."/>
            <person name="Mondo S."/>
            <person name="Nolan M."/>
            <person name="Ohm R."/>
            <person name="Pangilinan J."/>
            <person name="Park H.-J."/>
            <person name="Ramirez L."/>
            <person name="Alfaro M."/>
            <person name="Sun H."/>
            <person name="Tritt A."/>
            <person name="Yoshinaga Y."/>
            <person name="Zwiers L.-H."/>
            <person name="Turgeon B."/>
            <person name="Goodwin S."/>
            <person name="Spatafora J."/>
            <person name="Crous P."/>
            <person name="Grigoriev I."/>
        </authorList>
    </citation>
    <scope>NUCLEOTIDE SEQUENCE</scope>
    <source>
        <strain evidence="1">CBS 525.71</strain>
    </source>
</reference>